<name>A0A7I8WDM6_9ANNE</name>
<sequence>MLIFFGTPANFSQSDIIDAIVLADSVTDNPYSFINWSGDVIVVEYELYKPTPEGENDCPQGSQSDPHLHQNIVDSKTSKLYQISYDVVGQSGQSVFLLSDKDLKVKVEGILKHDYSMHEVLITINGKVIKIKTYVVIFSNEIIEWNYNKKPKVTKSEQYFLMLSKNKIEISLRKNLTNLKILILKEDKSLLGPFLNVQFNNVNILTTIYGGLIGDIGRKNVNVIPSAQDYTRAIFDIDGKTLRN</sequence>
<dbReference type="EMBL" id="CAJFCJ010000040">
    <property type="protein sequence ID" value="CAD5126297.1"/>
    <property type="molecule type" value="Genomic_DNA"/>
</dbReference>
<evidence type="ECO:0000313" key="1">
    <source>
        <dbReference type="EMBL" id="CAD5126297.1"/>
    </source>
</evidence>
<accession>A0A7I8WDM6</accession>
<keyword evidence="2" id="KW-1185">Reference proteome</keyword>
<organism evidence="1 2">
    <name type="scientific">Dimorphilus gyrociliatus</name>
    <dbReference type="NCBI Taxonomy" id="2664684"/>
    <lineage>
        <taxon>Eukaryota</taxon>
        <taxon>Metazoa</taxon>
        <taxon>Spiralia</taxon>
        <taxon>Lophotrochozoa</taxon>
        <taxon>Annelida</taxon>
        <taxon>Polychaeta</taxon>
        <taxon>Polychaeta incertae sedis</taxon>
        <taxon>Dinophilidae</taxon>
        <taxon>Dimorphilus</taxon>
    </lineage>
</organism>
<gene>
    <name evidence="1" type="ORF">DGYR_LOCUS13545</name>
</gene>
<dbReference type="Proteomes" id="UP000549394">
    <property type="component" value="Unassembled WGS sequence"/>
</dbReference>
<evidence type="ECO:0000313" key="2">
    <source>
        <dbReference type="Proteomes" id="UP000549394"/>
    </source>
</evidence>
<dbReference type="AlphaFoldDB" id="A0A7I8WDM6"/>
<protein>
    <submittedName>
        <fullName evidence="1">DgyrCDS14452</fullName>
    </submittedName>
</protein>
<proteinExistence type="predicted"/>
<reference evidence="1 2" key="1">
    <citation type="submission" date="2020-08" db="EMBL/GenBank/DDBJ databases">
        <authorList>
            <person name="Hejnol A."/>
        </authorList>
    </citation>
    <scope>NUCLEOTIDE SEQUENCE [LARGE SCALE GENOMIC DNA]</scope>
</reference>
<comment type="caution">
    <text evidence="1">The sequence shown here is derived from an EMBL/GenBank/DDBJ whole genome shotgun (WGS) entry which is preliminary data.</text>
</comment>